<organism evidence="8 9">
    <name type="scientific">Paenibacillus oryzae</name>
    <dbReference type="NCBI Taxonomy" id="1844972"/>
    <lineage>
        <taxon>Bacteria</taxon>
        <taxon>Bacillati</taxon>
        <taxon>Bacillota</taxon>
        <taxon>Bacilli</taxon>
        <taxon>Bacillales</taxon>
        <taxon>Paenibacillaceae</taxon>
        <taxon>Paenibacillus</taxon>
    </lineage>
</organism>
<keyword evidence="5" id="KW-0449">Lipoprotein</keyword>
<dbReference type="SUPFAM" id="SSF53850">
    <property type="entry name" value="Periplasmic binding protein-like II"/>
    <property type="match status" value="1"/>
</dbReference>
<evidence type="ECO:0000313" key="9">
    <source>
        <dbReference type="Proteomes" id="UP000092024"/>
    </source>
</evidence>
<feature type="compositionally biased region" description="Low complexity" evidence="6">
    <location>
        <begin position="39"/>
        <end position="49"/>
    </location>
</feature>
<evidence type="ECO:0000256" key="4">
    <source>
        <dbReference type="ARBA" id="ARBA00023139"/>
    </source>
</evidence>
<proteinExistence type="predicted"/>
<dbReference type="Proteomes" id="UP000092024">
    <property type="component" value="Unassembled WGS sequence"/>
</dbReference>
<keyword evidence="4" id="KW-0564">Palmitate</keyword>
<dbReference type="InterPro" id="IPR006059">
    <property type="entry name" value="SBP"/>
</dbReference>
<dbReference type="PROSITE" id="PS51257">
    <property type="entry name" value="PROKAR_LIPOPROTEIN"/>
    <property type="match status" value="1"/>
</dbReference>
<dbReference type="AlphaFoldDB" id="A0A1A5YJK1"/>
<keyword evidence="9" id="KW-1185">Reference proteome</keyword>
<evidence type="ECO:0000256" key="1">
    <source>
        <dbReference type="ARBA" id="ARBA00022475"/>
    </source>
</evidence>
<evidence type="ECO:0000313" key="8">
    <source>
        <dbReference type="EMBL" id="OBR65779.1"/>
    </source>
</evidence>
<keyword evidence="1" id="KW-1003">Cell membrane</keyword>
<feature type="chain" id="PRO_5039136324" evidence="7">
    <location>
        <begin position="23"/>
        <end position="521"/>
    </location>
</feature>
<dbReference type="Pfam" id="PF01547">
    <property type="entry name" value="SBP_bac_1"/>
    <property type="match status" value="1"/>
</dbReference>
<dbReference type="PANTHER" id="PTHR43649">
    <property type="entry name" value="ARABINOSE-BINDING PROTEIN-RELATED"/>
    <property type="match status" value="1"/>
</dbReference>
<dbReference type="Gene3D" id="3.40.190.10">
    <property type="entry name" value="Periplasmic binding protein-like II"/>
    <property type="match status" value="2"/>
</dbReference>
<sequence>MKTKSFYMMVSIVLAFTLVLTACSSGNSGKGSNGGNNGGESSANPSAAAEQGENQPEKPTEITIMLPLNIAETPPDTIKNEVEKLTNTKLTYQFFPADTYEEKLNTSFATGSLPQVTYLKNQATFVQMKEAIREGQFWEIGPYLSEFPNLSKLKEEILNNTKVDGKLYSLYIGRPLARQGMIYRKDWADKLELQAPANVDELYNMLEKFTTGDPDGNSQQDTIGLADRNDLVYGAFKTVAAWFGTPNSWGELDGQLQPEFVFPQYMDTMDFMKKVRENKWMNVDFAATSKTDQVSLFTSGKAGVYIGSMQDVNSLVKDLVKNVPDAVVDVHSMVAGPDGKFAAWAIPGYNNVALFPKSAIKDEAELKSILAFFDKMMTPEVANMMYWGQDGVHYTVQDNKAKATENQELTEREVKGFKDSVIGEPETNGMYEGYHDLPARIHAEQLIVENEKIAVHDPTSALDSATFTQKGTELQELIKDATYKYIYGSIDKAGFEKAVSDWKKRGGDAIIEEFNAAYSKQ</sequence>
<feature type="region of interest" description="Disordered" evidence="6">
    <location>
        <begin position="28"/>
        <end position="57"/>
    </location>
</feature>
<comment type="caution">
    <text evidence="8">The sequence shown here is derived from an EMBL/GenBank/DDBJ whole genome shotgun (WGS) entry which is preliminary data.</text>
</comment>
<protein>
    <submittedName>
        <fullName evidence="8">ABC transporter substrate-binding protein</fullName>
    </submittedName>
</protein>
<dbReference type="RefSeq" id="WP_068682621.1">
    <property type="nucleotide sequence ID" value="NZ_LYPA01000052.1"/>
</dbReference>
<evidence type="ECO:0000256" key="3">
    <source>
        <dbReference type="ARBA" id="ARBA00023136"/>
    </source>
</evidence>
<evidence type="ECO:0000256" key="5">
    <source>
        <dbReference type="ARBA" id="ARBA00023288"/>
    </source>
</evidence>
<name>A0A1A5YJK1_9BACL</name>
<dbReference type="InterPro" id="IPR050490">
    <property type="entry name" value="Bact_solute-bd_prot1"/>
</dbReference>
<keyword evidence="3" id="KW-0472">Membrane</keyword>
<evidence type="ECO:0000256" key="6">
    <source>
        <dbReference type="SAM" id="MobiDB-lite"/>
    </source>
</evidence>
<dbReference type="STRING" id="1844972.A7K91_17225"/>
<dbReference type="PANTHER" id="PTHR43649:SF33">
    <property type="entry name" value="POLYGALACTURONAN_RHAMNOGALACTURONAN-BINDING PROTEIN YTCQ"/>
    <property type="match status" value="1"/>
</dbReference>
<gene>
    <name evidence="8" type="ORF">A7K91_17225</name>
</gene>
<evidence type="ECO:0000256" key="2">
    <source>
        <dbReference type="ARBA" id="ARBA00022729"/>
    </source>
</evidence>
<feature type="signal peptide" evidence="7">
    <location>
        <begin position="1"/>
        <end position="22"/>
    </location>
</feature>
<dbReference type="OrthoDB" id="9787283at2"/>
<evidence type="ECO:0000256" key="7">
    <source>
        <dbReference type="SAM" id="SignalP"/>
    </source>
</evidence>
<dbReference type="EMBL" id="LYPA01000052">
    <property type="protein sequence ID" value="OBR65779.1"/>
    <property type="molecule type" value="Genomic_DNA"/>
</dbReference>
<accession>A0A1A5YJK1</accession>
<feature type="compositionally biased region" description="Gly residues" evidence="6">
    <location>
        <begin position="28"/>
        <end position="38"/>
    </location>
</feature>
<dbReference type="CDD" id="cd13580">
    <property type="entry name" value="PBP2_AlgQ_like_1"/>
    <property type="match status" value="1"/>
</dbReference>
<reference evidence="8 9" key="1">
    <citation type="submission" date="2016-05" db="EMBL/GenBank/DDBJ databases">
        <title>Paenibacillus oryzae. sp. nov., isolated from the rice root.</title>
        <authorList>
            <person name="Zhang J."/>
            <person name="Zhang X."/>
        </authorList>
    </citation>
    <scope>NUCLEOTIDE SEQUENCE [LARGE SCALE GENOMIC DNA]</scope>
    <source>
        <strain evidence="8 9">1DrF-4</strain>
    </source>
</reference>
<keyword evidence="2 7" id="KW-0732">Signal</keyword>